<feature type="region of interest" description="Disordered" evidence="1">
    <location>
        <begin position="1"/>
        <end position="21"/>
    </location>
</feature>
<gene>
    <name evidence="2" type="ORF">CEXT_754611</name>
</gene>
<name>A0AAV4NSI5_CAEEX</name>
<evidence type="ECO:0000313" key="3">
    <source>
        <dbReference type="Proteomes" id="UP001054945"/>
    </source>
</evidence>
<sequence length="108" mass="12487">MLRAPRRCSKVGPTRPRDKQFRAAPLSTSIKGWWEGVDVPFNLKAVRSGRRPQLRATDGIIMAEGFDRVISTNRDERTTDAIETLFYRLLDRFGSRTKWFKSTRATRS</sequence>
<dbReference type="Proteomes" id="UP001054945">
    <property type="component" value="Unassembled WGS sequence"/>
</dbReference>
<dbReference type="EMBL" id="BPLR01021263">
    <property type="protein sequence ID" value="GIX87759.1"/>
    <property type="molecule type" value="Genomic_DNA"/>
</dbReference>
<organism evidence="2 3">
    <name type="scientific">Caerostris extrusa</name>
    <name type="common">Bark spider</name>
    <name type="synonym">Caerostris bankana</name>
    <dbReference type="NCBI Taxonomy" id="172846"/>
    <lineage>
        <taxon>Eukaryota</taxon>
        <taxon>Metazoa</taxon>
        <taxon>Ecdysozoa</taxon>
        <taxon>Arthropoda</taxon>
        <taxon>Chelicerata</taxon>
        <taxon>Arachnida</taxon>
        <taxon>Araneae</taxon>
        <taxon>Araneomorphae</taxon>
        <taxon>Entelegynae</taxon>
        <taxon>Araneoidea</taxon>
        <taxon>Araneidae</taxon>
        <taxon>Caerostris</taxon>
    </lineage>
</organism>
<protein>
    <submittedName>
        <fullName evidence="2">Uncharacterized protein</fullName>
    </submittedName>
</protein>
<dbReference type="AlphaFoldDB" id="A0AAV4NSI5"/>
<comment type="caution">
    <text evidence="2">The sequence shown here is derived from an EMBL/GenBank/DDBJ whole genome shotgun (WGS) entry which is preliminary data.</text>
</comment>
<evidence type="ECO:0000313" key="2">
    <source>
        <dbReference type="EMBL" id="GIX87759.1"/>
    </source>
</evidence>
<keyword evidence="3" id="KW-1185">Reference proteome</keyword>
<evidence type="ECO:0000256" key="1">
    <source>
        <dbReference type="SAM" id="MobiDB-lite"/>
    </source>
</evidence>
<proteinExistence type="predicted"/>
<accession>A0AAV4NSI5</accession>
<reference evidence="2 3" key="1">
    <citation type="submission" date="2021-06" db="EMBL/GenBank/DDBJ databases">
        <title>Caerostris extrusa draft genome.</title>
        <authorList>
            <person name="Kono N."/>
            <person name="Arakawa K."/>
        </authorList>
    </citation>
    <scope>NUCLEOTIDE SEQUENCE [LARGE SCALE GENOMIC DNA]</scope>
</reference>